<sequence length="338" mass="36286">MGADDERMSRLSPTAARVVQYRRFGDADVLEIAEVERPRPGTGEVLVEVLSAGVNHMEAFIRQGRFDSAHSAAFPMRQGTDFSGVVVALGQGVTDLKLRSNVVGHALVGSHATHIVVPRRNLVAKPASVSWEVGGALFLAGVTAWRALEATHVGPHDTVVVSAAAGGVGSLEIQLAKLRGASVIGTCGERNFDYLRQIGVKPVVYGDGIAERIRAAARDGVTVFLDNFGGENDALADELGIAAGRFHSSDDRKEIELRAVWPDAETAQRDTEILGELVGLVAEQKLRVLVSGFYPFDQVQDAFDDLEKRHSRGKIVLGMNPVDPAKVTKARDIHEAGR</sequence>
<protein>
    <submittedName>
        <fullName evidence="2">Zinc-binding dehydrogenase</fullName>
    </submittedName>
</protein>
<dbReference type="GO" id="GO:0016491">
    <property type="term" value="F:oxidoreductase activity"/>
    <property type="evidence" value="ECO:0007669"/>
    <property type="project" value="InterPro"/>
</dbReference>
<feature type="domain" description="Enoyl reductase (ER)" evidence="1">
    <location>
        <begin position="25"/>
        <end position="317"/>
    </location>
</feature>
<dbReference type="InterPro" id="IPR011032">
    <property type="entry name" value="GroES-like_sf"/>
</dbReference>
<dbReference type="SUPFAM" id="SSF50129">
    <property type="entry name" value="GroES-like"/>
    <property type="match status" value="1"/>
</dbReference>
<dbReference type="STRING" id="33888.A6122_2586"/>
<dbReference type="PANTHER" id="PTHR44013">
    <property type="entry name" value="ZINC-TYPE ALCOHOL DEHYDROGENASE-LIKE PROTEIN C16A3.02C"/>
    <property type="match status" value="1"/>
</dbReference>
<dbReference type="Pfam" id="PF13602">
    <property type="entry name" value="ADH_zinc_N_2"/>
    <property type="match status" value="1"/>
</dbReference>
<name>A0A160KUV4_9MICO</name>
<keyword evidence="3" id="KW-1185">Reference proteome</keyword>
<dbReference type="InterPro" id="IPR052733">
    <property type="entry name" value="Chloroplast_QOR"/>
</dbReference>
<evidence type="ECO:0000259" key="1">
    <source>
        <dbReference type="SMART" id="SM00829"/>
    </source>
</evidence>
<dbReference type="Pfam" id="PF08240">
    <property type="entry name" value="ADH_N"/>
    <property type="match status" value="1"/>
</dbReference>
<dbReference type="KEGG" id="rtn:A6122_2586"/>
<dbReference type="SUPFAM" id="SSF51735">
    <property type="entry name" value="NAD(P)-binding Rossmann-fold domains"/>
    <property type="match status" value="1"/>
</dbReference>
<dbReference type="Gene3D" id="3.90.180.10">
    <property type="entry name" value="Medium-chain alcohol dehydrogenases, catalytic domain"/>
    <property type="match status" value="1"/>
</dbReference>
<organism evidence="2 3">
    <name type="scientific">Rathayibacter tritici</name>
    <dbReference type="NCBI Taxonomy" id="33888"/>
    <lineage>
        <taxon>Bacteria</taxon>
        <taxon>Bacillati</taxon>
        <taxon>Actinomycetota</taxon>
        <taxon>Actinomycetes</taxon>
        <taxon>Micrococcales</taxon>
        <taxon>Microbacteriaceae</taxon>
        <taxon>Rathayibacter</taxon>
    </lineage>
</organism>
<accession>A0A160KUV4</accession>
<dbReference type="PANTHER" id="PTHR44013:SF1">
    <property type="entry name" value="ZINC-TYPE ALCOHOL DEHYDROGENASE-LIKE PROTEIN C16A3.02C"/>
    <property type="match status" value="1"/>
</dbReference>
<dbReference type="CDD" id="cd05289">
    <property type="entry name" value="MDR_like_2"/>
    <property type="match status" value="1"/>
</dbReference>
<reference evidence="2 3" key="1">
    <citation type="submission" date="2016-05" db="EMBL/GenBank/DDBJ databases">
        <title>Complete genome sequence of Rathayibacter tritici NCPPB 1953.</title>
        <authorList>
            <person name="Park J."/>
            <person name="Lee H.-H."/>
            <person name="Lee S.-W."/>
            <person name="Seo Y.-S."/>
        </authorList>
    </citation>
    <scope>NUCLEOTIDE SEQUENCE [LARGE SCALE GENOMIC DNA]</scope>
    <source>
        <strain evidence="2 3">NCPPB 1953</strain>
    </source>
</reference>
<proteinExistence type="predicted"/>
<evidence type="ECO:0000313" key="2">
    <source>
        <dbReference type="EMBL" id="AND17700.1"/>
    </source>
</evidence>
<dbReference type="SMART" id="SM00829">
    <property type="entry name" value="PKS_ER"/>
    <property type="match status" value="1"/>
</dbReference>
<dbReference type="InterPro" id="IPR020843">
    <property type="entry name" value="ER"/>
</dbReference>
<dbReference type="InterPro" id="IPR036291">
    <property type="entry name" value="NAD(P)-bd_dom_sf"/>
</dbReference>
<evidence type="ECO:0000313" key="3">
    <source>
        <dbReference type="Proteomes" id="UP000077071"/>
    </source>
</evidence>
<dbReference type="Proteomes" id="UP000077071">
    <property type="component" value="Chromosome"/>
</dbReference>
<dbReference type="Gene3D" id="3.40.50.720">
    <property type="entry name" value="NAD(P)-binding Rossmann-like Domain"/>
    <property type="match status" value="1"/>
</dbReference>
<dbReference type="PATRIC" id="fig|33888.3.peg.2893"/>
<gene>
    <name evidence="2" type="ORF">A6122_2586</name>
</gene>
<dbReference type="AlphaFoldDB" id="A0A160KUV4"/>
<dbReference type="EMBL" id="CP015515">
    <property type="protein sequence ID" value="AND17700.1"/>
    <property type="molecule type" value="Genomic_DNA"/>
</dbReference>
<dbReference type="InterPro" id="IPR013154">
    <property type="entry name" value="ADH-like_N"/>
</dbReference>